<reference evidence="2" key="1">
    <citation type="journal article" date="2008" name="Nat. Genet.">
        <title>The Pristionchus pacificus genome provides a unique perspective on nematode lifestyle and parasitism.</title>
        <authorList>
            <person name="Dieterich C."/>
            <person name="Clifton S.W."/>
            <person name="Schuster L.N."/>
            <person name="Chinwalla A."/>
            <person name="Delehaunty K."/>
            <person name="Dinkelacker I."/>
            <person name="Fulton L."/>
            <person name="Fulton R."/>
            <person name="Godfrey J."/>
            <person name="Minx P."/>
            <person name="Mitreva M."/>
            <person name="Roeseler W."/>
            <person name="Tian H."/>
            <person name="Witte H."/>
            <person name="Yang S.P."/>
            <person name="Wilson R.K."/>
            <person name="Sommer R.J."/>
        </authorList>
    </citation>
    <scope>NUCLEOTIDE SEQUENCE [LARGE SCALE GENOMIC DNA]</scope>
    <source>
        <strain evidence="2">PS312</strain>
    </source>
</reference>
<keyword evidence="2" id="KW-1185">Reference proteome</keyword>
<dbReference type="Proteomes" id="UP000005239">
    <property type="component" value="Unassembled WGS sequence"/>
</dbReference>
<evidence type="ECO:0000313" key="2">
    <source>
        <dbReference type="Proteomes" id="UP000005239"/>
    </source>
</evidence>
<name>A0A2A6CK61_PRIPA</name>
<evidence type="ECO:0000313" key="1">
    <source>
        <dbReference type="EnsemblMetazoa" id="PPA29769.1"/>
    </source>
</evidence>
<proteinExistence type="predicted"/>
<reference evidence="1" key="2">
    <citation type="submission" date="2022-06" db="UniProtKB">
        <authorList>
            <consortium name="EnsemblMetazoa"/>
        </authorList>
    </citation>
    <scope>IDENTIFICATION</scope>
    <source>
        <strain evidence="1">PS312</strain>
    </source>
</reference>
<accession>A0A2A6CK61</accession>
<organism evidence="1 2">
    <name type="scientific">Pristionchus pacificus</name>
    <name type="common">Parasitic nematode worm</name>
    <dbReference type="NCBI Taxonomy" id="54126"/>
    <lineage>
        <taxon>Eukaryota</taxon>
        <taxon>Metazoa</taxon>
        <taxon>Ecdysozoa</taxon>
        <taxon>Nematoda</taxon>
        <taxon>Chromadorea</taxon>
        <taxon>Rhabditida</taxon>
        <taxon>Rhabditina</taxon>
        <taxon>Diplogasteromorpha</taxon>
        <taxon>Diplogasteroidea</taxon>
        <taxon>Neodiplogasteridae</taxon>
        <taxon>Pristionchus</taxon>
    </lineage>
</organism>
<dbReference type="EnsemblMetazoa" id="PPA29769.1">
    <property type="protein sequence ID" value="PPA29769.1"/>
    <property type="gene ID" value="WBGene00202638"/>
</dbReference>
<dbReference type="PANTHER" id="PTHR31552">
    <property type="entry name" value="SERPENTINE RECEPTOR CLASS GAMMA"/>
    <property type="match status" value="1"/>
</dbReference>
<accession>A0A8R1YKC4</accession>
<dbReference type="PANTHER" id="PTHR31552:SF8">
    <property type="entry name" value="SERPENTINE RECEPTOR CLASS GAMMA"/>
    <property type="match status" value="1"/>
</dbReference>
<dbReference type="AlphaFoldDB" id="A0A2A6CK61"/>
<gene>
    <name evidence="1" type="primary">WBGene00202638</name>
</gene>
<protein>
    <submittedName>
        <fullName evidence="1">Uncharacterized protein</fullName>
    </submittedName>
</protein>
<sequence length="203" mass="22969">MSLDGLVKGEDRVNLCADYNLCAVVDLVMVAASFVPLRCTVYPMMNFLFVDSSPSTYWRPFLSSVTFMCPFTQDLLNCFIALNRVTAIARPFEHVEFFRPVNYLRVPLGEYDIYFPDGSVHIFPWYDVHHMSAVTQLIIALTEGALYCLAYRLLRRTVAKHQDRVILRFGVISLLVSCPGIILQTIPAFEISKSSSPSPIFIA</sequence>